<accession>A0A024UK90</accession>
<gene>
    <name evidence="4" type="ORF">H310_02572</name>
</gene>
<dbReference type="PANTHER" id="PTHR11227">
    <property type="entry name" value="WD-REPEAT PROTEIN INTERACTING WITH PHOSPHOINOSIDES WIPI -RELATED"/>
    <property type="match status" value="1"/>
</dbReference>
<dbReference type="InterPro" id="IPR048720">
    <property type="entry name" value="PROPPIN"/>
</dbReference>
<dbReference type="SUPFAM" id="SSF50978">
    <property type="entry name" value="WD40 repeat-like"/>
    <property type="match status" value="1"/>
</dbReference>
<sequence>MSMGIKNGDPDSSVLYVSFNQDATCISVGTRQGFFVYSCEPFGRSFQDAAGGIGLAEMLFSSSLIVLVGAGEQPAFSPRRLRVWNTKTSAAICDLNFVTAVLGVQLNRQRLVVVLEKKIYIFDINSMQVLNTLDTSSNPKALCVLSPADNGYLAFPAGGVAGEIVLYDAINLSVLNAVQAHRGMPVALAMNATGTLLATASDTGTILRVFDVPSGTKRATFRRGSYPATIYSLAFNPTSTLLCCSSDTGTIHIFSLTGAESAATGSYTLSPILAPVTASLDVPATAAQTAPSGSKPAKTGGLRSYLPSSVSRIAEGARDFAYARLRTPNMPNLCALKGPAPGSHHVQVLVATMDGLFYQYSFDMTTGGECVLEREHMLRDSASEEIQAMYLS</sequence>
<dbReference type="InterPro" id="IPR036322">
    <property type="entry name" value="WD40_repeat_dom_sf"/>
</dbReference>
<dbReference type="FunFam" id="2.130.10.10:FF:000397">
    <property type="entry name" value="Autophagy-related protein 18"/>
    <property type="match status" value="1"/>
</dbReference>
<dbReference type="RefSeq" id="XP_008864352.1">
    <property type="nucleotide sequence ID" value="XM_008866130.1"/>
</dbReference>
<dbReference type="SMART" id="SM00320">
    <property type="entry name" value="WD40"/>
    <property type="match status" value="2"/>
</dbReference>
<evidence type="ECO:0000256" key="2">
    <source>
        <dbReference type="ARBA" id="ARBA00022737"/>
    </source>
</evidence>
<evidence type="ECO:0000313" key="4">
    <source>
        <dbReference type="EMBL" id="ETW06277.1"/>
    </source>
</evidence>
<dbReference type="STRING" id="157072.A0A024UK90"/>
<proteinExistence type="inferred from homology"/>
<evidence type="ECO:0000256" key="1">
    <source>
        <dbReference type="ARBA" id="ARBA00022574"/>
    </source>
</evidence>
<protein>
    <recommendedName>
        <fullName evidence="5">Autophagy-related protein 18</fullName>
    </recommendedName>
</protein>
<dbReference type="VEuPathDB" id="FungiDB:H310_02572"/>
<evidence type="ECO:0008006" key="5">
    <source>
        <dbReference type="Google" id="ProtNLM"/>
    </source>
</evidence>
<dbReference type="InterPro" id="IPR001680">
    <property type="entry name" value="WD40_rpt"/>
</dbReference>
<dbReference type="InterPro" id="IPR015943">
    <property type="entry name" value="WD40/YVTN_repeat-like_dom_sf"/>
</dbReference>
<name>A0A024UK90_9STRA</name>
<dbReference type="AlphaFoldDB" id="A0A024UK90"/>
<dbReference type="GO" id="GO:0005737">
    <property type="term" value="C:cytoplasm"/>
    <property type="evidence" value="ECO:0007669"/>
    <property type="project" value="UniProtKB-ARBA"/>
</dbReference>
<dbReference type="EMBL" id="KI913955">
    <property type="protein sequence ID" value="ETW06277.1"/>
    <property type="molecule type" value="Genomic_DNA"/>
</dbReference>
<keyword evidence="1" id="KW-0853">WD repeat</keyword>
<evidence type="ECO:0000256" key="3">
    <source>
        <dbReference type="ARBA" id="ARBA00025740"/>
    </source>
</evidence>
<dbReference type="GeneID" id="20079622"/>
<dbReference type="Pfam" id="PF21032">
    <property type="entry name" value="PROPPIN"/>
    <property type="match status" value="1"/>
</dbReference>
<dbReference type="Gene3D" id="2.130.10.10">
    <property type="entry name" value="YVTN repeat-like/Quinoprotein amine dehydrogenase"/>
    <property type="match status" value="1"/>
</dbReference>
<dbReference type="OrthoDB" id="1667587at2759"/>
<reference evidence="4" key="1">
    <citation type="submission" date="2013-12" db="EMBL/GenBank/DDBJ databases">
        <title>The Genome Sequence of Aphanomyces invadans NJM9701.</title>
        <authorList>
            <consortium name="The Broad Institute Genomics Platform"/>
            <person name="Russ C."/>
            <person name="Tyler B."/>
            <person name="van West P."/>
            <person name="Dieguez-Uribeondo J."/>
            <person name="Young S.K."/>
            <person name="Zeng Q."/>
            <person name="Gargeya S."/>
            <person name="Fitzgerald M."/>
            <person name="Abouelleil A."/>
            <person name="Alvarado L."/>
            <person name="Chapman S.B."/>
            <person name="Gainer-Dewar J."/>
            <person name="Goldberg J."/>
            <person name="Griggs A."/>
            <person name="Gujja S."/>
            <person name="Hansen M."/>
            <person name="Howarth C."/>
            <person name="Imamovic A."/>
            <person name="Ireland A."/>
            <person name="Larimer J."/>
            <person name="McCowan C."/>
            <person name="Murphy C."/>
            <person name="Pearson M."/>
            <person name="Poon T.W."/>
            <person name="Priest M."/>
            <person name="Roberts A."/>
            <person name="Saif S."/>
            <person name="Shea T."/>
            <person name="Sykes S."/>
            <person name="Wortman J."/>
            <person name="Nusbaum C."/>
            <person name="Birren B."/>
        </authorList>
    </citation>
    <scope>NUCLEOTIDE SEQUENCE [LARGE SCALE GENOMIC DNA]</scope>
    <source>
        <strain evidence="4">NJM9701</strain>
    </source>
</reference>
<keyword evidence="2" id="KW-0677">Repeat</keyword>
<organism evidence="4">
    <name type="scientific">Aphanomyces invadans</name>
    <dbReference type="NCBI Taxonomy" id="157072"/>
    <lineage>
        <taxon>Eukaryota</taxon>
        <taxon>Sar</taxon>
        <taxon>Stramenopiles</taxon>
        <taxon>Oomycota</taxon>
        <taxon>Saprolegniomycetes</taxon>
        <taxon>Saprolegniales</taxon>
        <taxon>Verrucalvaceae</taxon>
        <taxon>Aphanomyces</taxon>
    </lineage>
</organism>
<dbReference type="eggNOG" id="KOG2110">
    <property type="taxonomic scope" value="Eukaryota"/>
</dbReference>
<comment type="similarity">
    <text evidence="3">Belongs to the WD repeat PROPPIN family.</text>
</comment>